<protein>
    <submittedName>
        <fullName evidence="1">Uncharacterized protein</fullName>
    </submittedName>
</protein>
<comment type="caution">
    <text evidence="1">The sequence shown here is derived from an EMBL/GenBank/DDBJ whole genome shotgun (WGS) entry which is preliminary data.</text>
</comment>
<sequence>MHPYIEACRDQAEAAGWSGEALQRIVIDPKSATPAGFRARLAEANEIRALVKFAAKDVTDAGFAPEGAAEFFVSHGHSLETVRAHTLRVLAEHSDATAIDTTQRTGGAANPYAARAAEIDAYKGKAP</sequence>
<reference evidence="2" key="1">
    <citation type="submission" date="2018-09" db="EMBL/GenBank/DDBJ databases">
        <authorList>
            <person name="Zhu H."/>
        </authorList>
    </citation>
    <scope>NUCLEOTIDE SEQUENCE [LARGE SCALE GENOMIC DNA]</scope>
    <source>
        <strain evidence="2">K1S02-23</strain>
    </source>
</reference>
<evidence type="ECO:0000313" key="2">
    <source>
        <dbReference type="Proteomes" id="UP000266327"/>
    </source>
</evidence>
<evidence type="ECO:0000313" key="1">
    <source>
        <dbReference type="EMBL" id="RJG00340.1"/>
    </source>
</evidence>
<gene>
    <name evidence="1" type="ORF">D3878_01075</name>
</gene>
<name>A0A3A3GHG3_9BURK</name>
<dbReference type="AlphaFoldDB" id="A0A3A3GHG3"/>
<organism evidence="1 2">
    <name type="scientific">Noviherbaspirillum sedimenti</name>
    <dbReference type="NCBI Taxonomy" id="2320865"/>
    <lineage>
        <taxon>Bacteria</taxon>
        <taxon>Pseudomonadati</taxon>
        <taxon>Pseudomonadota</taxon>
        <taxon>Betaproteobacteria</taxon>
        <taxon>Burkholderiales</taxon>
        <taxon>Oxalobacteraceae</taxon>
        <taxon>Noviherbaspirillum</taxon>
    </lineage>
</organism>
<dbReference type="RefSeq" id="WP_119783794.1">
    <property type="nucleotide sequence ID" value="NZ_QYUQ01000002.1"/>
</dbReference>
<keyword evidence="2" id="KW-1185">Reference proteome</keyword>
<dbReference type="EMBL" id="QYUQ01000002">
    <property type="protein sequence ID" value="RJG00340.1"/>
    <property type="molecule type" value="Genomic_DNA"/>
</dbReference>
<proteinExistence type="predicted"/>
<accession>A0A3A3GHG3</accession>
<dbReference type="Proteomes" id="UP000266327">
    <property type="component" value="Unassembled WGS sequence"/>
</dbReference>